<dbReference type="EMBL" id="FQYW01000008">
    <property type="protein sequence ID" value="SHI61964.1"/>
    <property type="molecule type" value="Genomic_DNA"/>
</dbReference>
<gene>
    <name evidence="1" type="ORF">SAMN02745671_01175</name>
</gene>
<sequence>MAVNVSITEKGVSLQDLKRFTERLSDKELAAGVLRTAGKEKKTGADLVDVATWNEYGTKNIPKRPFMRKAASKNGKKWGELSEAVAERVIDGMGVEQAVEVLGNQMVGDIQNVIGDRTLLRANAPSTIRQKGSDAPLIDTGLLRGSIDFEVR</sequence>
<evidence type="ECO:0000313" key="2">
    <source>
        <dbReference type="Proteomes" id="UP000191240"/>
    </source>
</evidence>
<evidence type="ECO:0008006" key="3">
    <source>
        <dbReference type="Google" id="ProtNLM"/>
    </source>
</evidence>
<dbReference type="OrthoDB" id="8612906at2"/>
<dbReference type="RefSeq" id="WP_080325648.1">
    <property type="nucleotide sequence ID" value="NZ_FQYW01000008.1"/>
</dbReference>
<accession>A0A1M6CMF3</accession>
<evidence type="ECO:0000313" key="1">
    <source>
        <dbReference type="EMBL" id="SHI61964.1"/>
    </source>
</evidence>
<dbReference type="AlphaFoldDB" id="A0A1M6CMF3"/>
<protein>
    <recommendedName>
        <fullName evidence="3">Phage virion morphogenesis family protein</fullName>
    </recommendedName>
</protein>
<organism evidence="1 2">
    <name type="scientific">Anaerovibrio lipolyticus DSM 3074</name>
    <dbReference type="NCBI Taxonomy" id="1120997"/>
    <lineage>
        <taxon>Bacteria</taxon>
        <taxon>Bacillati</taxon>
        <taxon>Bacillota</taxon>
        <taxon>Negativicutes</taxon>
        <taxon>Selenomonadales</taxon>
        <taxon>Selenomonadaceae</taxon>
        <taxon>Anaerovibrio</taxon>
    </lineage>
</organism>
<dbReference type="Proteomes" id="UP000191240">
    <property type="component" value="Unassembled WGS sequence"/>
</dbReference>
<reference evidence="1 2" key="1">
    <citation type="submission" date="2016-11" db="EMBL/GenBank/DDBJ databases">
        <authorList>
            <person name="Jaros S."/>
            <person name="Januszkiewicz K."/>
            <person name="Wedrychowicz H."/>
        </authorList>
    </citation>
    <scope>NUCLEOTIDE SEQUENCE [LARGE SCALE GENOMIC DNA]</scope>
    <source>
        <strain evidence="1 2">DSM 3074</strain>
    </source>
</reference>
<name>A0A1M6CMF3_9FIRM</name>
<proteinExistence type="predicted"/>